<dbReference type="InterPro" id="IPR002579">
    <property type="entry name" value="Met_Sox_Rdtase_MsrB_dom"/>
</dbReference>
<evidence type="ECO:0000256" key="3">
    <source>
        <dbReference type="ARBA" id="ARBA00022723"/>
    </source>
</evidence>
<dbReference type="eggNOG" id="COG0229">
    <property type="taxonomic scope" value="Bacteria"/>
</dbReference>
<evidence type="ECO:0000256" key="6">
    <source>
        <dbReference type="ARBA" id="ARBA00048488"/>
    </source>
</evidence>
<evidence type="ECO:0000256" key="7">
    <source>
        <dbReference type="SAM" id="MobiDB-lite"/>
    </source>
</evidence>
<keyword evidence="3" id="KW-0479">Metal-binding</keyword>
<evidence type="ECO:0000256" key="5">
    <source>
        <dbReference type="ARBA" id="ARBA00023002"/>
    </source>
</evidence>
<keyword evidence="5" id="KW-0560">Oxidoreductase</keyword>
<keyword evidence="8" id="KW-0732">Signal</keyword>
<dbReference type="AlphaFoldDB" id="A0A074KXC1"/>
<accession>A0A074KXC1</accession>
<dbReference type="OrthoDB" id="4174719at2"/>
<dbReference type="NCBIfam" id="NF004036">
    <property type="entry name" value="PRK05508.1"/>
    <property type="match status" value="1"/>
</dbReference>
<organism evidence="10 11">
    <name type="scientific">Anditalea andensis</name>
    <dbReference type="NCBI Taxonomy" id="1048983"/>
    <lineage>
        <taxon>Bacteria</taxon>
        <taxon>Pseudomonadati</taxon>
        <taxon>Bacteroidota</taxon>
        <taxon>Cytophagia</taxon>
        <taxon>Cytophagales</taxon>
        <taxon>Cytophagaceae</taxon>
        <taxon>Anditalea</taxon>
    </lineage>
</organism>
<dbReference type="Pfam" id="PF01641">
    <property type="entry name" value="SelR"/>
    <property type="match status" value="1"/>
</dbReference>
<protein>
    <recommendedName>
        <fullName evidence="2">peptide-methionine (R)-S-oxide reductase</fullName>
        <ecNumber evidence="2">1.8.4.12</ecNumber>
    </recommendedName>
</protein>
<dbReference type="PANTHER" id="PTHR46081:SF8">
    <property type="entry name" value="PEPTIDE METHIONINE SULFOXIDE REDUCTASE 2"/>
    <property type="match status" value="1"/>
</dbReference>
<keyword evidence="11" id="KW-1185">Reference proteome</keyword>
<dbReference type="GO" id="GO:0033743">
    <property type="term" value="F:peptide-methionine (R)-S-oxide reductase activity"/>
    <property type="evidence" value="ECO:0007669"/>
    <property type="project" value="UniProtKB-EC"/>
</dbReference>
<keyword evidence="4" id="KW-0862">Zinc</keyword>
<dbReference type="GO" id="GO:0006979">
    <property type="term" value="P:response to oxidative stress"/>
    <property type="evidence" value="ECO:0007669"/>
    <property type="project" value="InterPro"/>
</dbReference>
<dbReference type="NCBIfam" id="TIGR00357">
    <property type="entry name" value="peptide-methionine (R)-S-oxide reductase MsrB"/>
    <property type="match status" value="1"/>
</dbReference>
<comment type="cofactor">
    <cofactor evidence="1">
        <name>Zn(2+)</name>
        <dbReference type="ChEBI" id="CHEBI:29105"/>
    </cofactor>
</comment>
<dbReference type="PANTHER" id="PTHR46081">
    <property type="entry name" value="PEPTIDE METHIONINE SULFOXIDE REDUCTASE 2"/>
    <property type="match status" value="1"/>
</dbReference>
<dbReference type="GO" id="GO:0030091">
    <property type="term" value="P:protein repair"/>
    <property type="evidence" value="ECO:0007669"/>
    <property type="project" value="InterPro"/>
</dbReference>
<feature type="region of interest" description="Disordered" evidence="7">
    <location>
        <begin position="34"/>
        <end position="56"/>
    </location>
</feature>
<dbReference type="PROSITE" id="PS51790">
    <property type="entry name" value="MSRB"/>
    <property type="match status" value="1"/>
</dbReference>
<evidence type="ECO:0000256" key="8">
    <source>
        <dbReference type="SAM" id="SignalP"/>
    </source>
</evidence>
<dbReference type="Gene3D" id="2.170.150.20">
    <property type="entry name" value="Peptide methionine sulfoxide reductase"/>
    <property type="match status" value="1"/>
</dbReference>
<dbReference type="EC" id="1.8.4.12" evidence="2"/>
<dbReference type="STRING" id="1048983.EL17_02670"/>
<dbReference type="InterPro" id="IPR011057">
    <property type="entry name" value="Mss4-like_sf"/>
</dbReference>
<dbReference type="Proteomes" id="UP000027821">
    <property type="component" value="Unassembled WGS sequence"/>
</dbReference>
<evidence type="ECO:0000256" key="1">
    <source>
        <dbReference type="ARBA" id="ARBA00001947"/>
    </source>
</evidence>
<dbReference type="GO" id="GO:0046872">
    <property type="term" value="F:metal ion binding"/>
    <property type="evidence" value="ECO:0007669"/>
    <property type="project" value="UniProtKB-KW"/>
</dbReference>
<reference evidence="10 11" key="1">
    <citation type="submission" date="2014-04" db="EMBL/GenBank/DDBJ databases">
        <title>Characterization and application of a salt tolerant electro-active bacterium.</title>
        <authorList>
            <person name="Yang L."/>
            <person name="Wei S."/>
            <person name="Tay Q.X.M."/>
        </authorList>
    </citation>
    <scope>NUCLEOTIDE SEQUENCE [LARGE SCALE GENOMIC DNA]</scope>
    <source>
        <strain evidence="10 11">LY1</strain>
    </source>
</reference>
<dbReference type="InterPro" id="IPR028427">
    <property type="entry name" value="Met_Sox_Rdtase_MsrB"/>
</dbReference>
<evidence type="ECO:0000313" key="11">
    <source>
        <dbReference type="Proteomes" id="UP000027821"/>
    </source>
</evidence>
<feature type="chain" id="PRO_5001695620" description="peptide-methionine (R)-S-oxide reductase" evidence="8">
    <location>
        <begin position="29"/>
        <end position="185"/>
    </location>
</feature>
<feature type="domain" description="MsrB" evidence="9">
    <location>
        <begin position="55"/>
        <end position="175"/>
    </location>
</feature>
<evidence type="ECO:0000256" key="4">
    <source>
        <dbReference type="ARBA" id="ARBA00022833"/>
    </source>
</evidence>
<comment type="caution">
    <text evidence="10">The sequence shown here is derived from an EMBL/GenBank/DDBJ whole genome shotgun (WGS) entry which is preliminary data.</text>
</comment>
<name>A0A074KXC1_9BACT</name>
<dbReference type="EMBL" id="JMIH01000014">
    <property type="protein sequence ID" value="KEO74596.1"/>
    <property type="molecule type" value="Genomic_DNA"/>
</dbReference>
<gene>
    <name evidence="10" type="ORF">EL17_02670</name>
</gene>
<evidence type="ECO:0000256" key="2">
    <source>
        <dbReference type="ARBA" id="ARBA00012499"/>
    </source>
</evidence>
<evidence type="ECO:0000259" key="9">
    <source>
        <dbReference type="PROSITE" id="PS51790"/>
    </source>
</evidence>
<feature type="signal peptide" evidence="8">
    <location>
        <begin position="1"/>
        <end position="28"/>
    </location>
</feature>
<dbReference type="SUPFAM" id="SSF51316">
    <property type="entry name" value="Mss4-like"/>
    <property type="match status" value="1"/>
</dbReference>
<proteinExistence type="predicted"/>
<comment type="catalytic activity">
    <reaction evidence="6">
        <text>L-methionyl-[protein] + [thioredoxin]-disulfide + H2O = L-methionyl-(R)-S-oxide-[protein] + [thioredoxin]-dithiol</text>
        <dbReference type="Rhea" id="RHEA:24164"/>
        <dbReference type="Rhea" id="RHEA-COMP:10698"/>
        <dbReference type="Rhea" id="RHEA-COMP:10700"/>
        <dbReference type="Rhea" id="RHEA-COMP:12313"/>
        <dbReference type="Rhea" id="RHEA-COMP:12314"/>
        <dbReference type="ChEBI" id="CHEBI:15377"/>
        <dbReference type="ChEBI" id="CHEBI:16044"/>
        <dbReference type="ChEBI" id="CHEBI:29950"/>
        <dbReference type="ChEBI" id="CHEBI:45764"/>
        <dbReference type="ChEBI" id="CHEBI:50058"/>
        <dbReference type="EC" id="1.8.4.12"/>
    </reaction>
</comment>
<sequence length="185" mass="21246">MFKIKKITMIRIFLILSFVFGIALSSYAQETNKQNTQNQKSLETNGTPFTIKDGKSEPFNQLTEFEEHVIKKKGTERPFTGEYDDHYESGTYICKQCNAPLYRSDDKFDGHCGWPSFDDEIKGSVKRRKDFGGYRIEILCANCDGHLGHEFKGERFTAKNTRHCVNSVSMNFIPEGEPLPVKLKK</sequence>
<evidence type="ECO:0000313" key="10">
    <source>
        <dbReference type="EMBL" id="KEO74596.1"/>
    </source>
</evidence>